<gene>
    <name evidence="11" type="ORF">AMD02_08870</name>
</gene>
<keyword evidence="5 10" id="KW-0067">ATP-binding</keyword>
<dbReference type="NCBIfam" id="TIGR00233">
    <property type="entry name" value="trpS"/>
    <property type="match status" value="1"/>
</dbReference>
<organism evidence="11">
    <name type="scientific">Halalkalibacterium halodurans</name>
    <name type="common">Bacillus halodurans</name>
    <dbReference type="NCBI Taxonomy" id="86665"/>
    <lineage>
        <taxon>Bacteria</taxon>
        <taxon>Bacillati</taxon>
        <taxon>Bacillota</taxon>
        <taxon>Bacilli</taxon>
        <taxon>Bacillales</taxon>
        <taxon>Bacillaceae</taxon>
        <taxon>Halalkalibacterium (ex Joshi et al. 2022)</taxon>
    </lineage>
</organism>
<dbReference type="InterPro" id="IPR014729">
    <property type="entry name" value="Rossmann-like_a/b/a_fold"/>
</dbReference>
<evidence type="ECO:0000256" key="3">
    <source>
        <dbReference type="ARBA" id="ARBA00022598"/>
    </source>
</evidence>
<comment type="caution">
    <text evidence="11">The sequence shown here is derived from an EMBL/GenBank/DDBJ whole genome shotgun (WGS) entry which is preliminary data.</text>
</comment>
<keyword evidence="7 10" id="KW-0030">Aminoacyl-tRNA synthetase</keyword>
<evidence type="ECO:0000256" key="7">
    <source>
        <dbReference type="ARBA" id="ARBA00023146"/>
    </source>
</evidence>
<dbReference type="InterPro" id="IPR002306">
    <property type="entry name" value="Trp-tRNA-ligase"/>
</dbReference>
<evidence type="ECO:0000256" key="8">
    <source>
        <dbReference type="ARBA" id="ARBA00049929"/>
    </source>
</evidence>
<keyword evidence="4 10" id="KW-0547">Nucleotide-binding</keyword>
<protein>
    <recommendedName>
        <fullName evidence="2 9">Tryptophan--tRNA ligase</fullName>
        <ecNumber evidence="2 9">6.1.1.2</ecNumber>
    </recommendedName>
</protein>
<comment type="catalytic activity">
    <reaction evidence="8">
        <text>tRNA(Trp) + L-tryptophan + ATP = L-tryptophyl-tRNA(Trp) + AMP + diphosphate + H(+)</text>
        <dbReference type="Rhea" id="RHEA:24080"/>
        <dbReference type="Rhea" id="RHEA-COMP:9671"/>
        <dbReference type="Rhea" id="RHEA-COMP:9705"/>
        <dbReference type="ChEBI" id="CHEBI:15378"/>
        <dbReference type="ChEBI" id="CHEBI:30616"/>
        <dbReference type="ChEBI" id="CHEBI:33019"/>
        <dbReference type="ChEBI" id="CHEBI:57912"/>
        <dbReference type="ChEBI" id="CHEBI:78442"/>
        <dbReference type="ChEBI" id="CHEBI:78535"/>
        <dbReference type="ChEBI" id="CHEBI:456215"/>
        <dbReference type="EC" id="6.1.1.2"/>
    </reaction>
</comment>
<comment type="similarity">
    <text evidence="1 10">Belongs to the class-I aminoacyl-tRNA synthetase family.</text>
</comment>
<dbReference type="EMBL" id="LILD01000001">
    <property type="protein sequence ID" value="KOO38961.1"/>
    <property type="molecule type" value="Genomic_DNA"/>
</dbReference>
<dbReference type="GeneID" id="87597741"/>
<dbReference type="Gene3D" id="1.10.240.10">
    <property type="entry name" value="Tyrosyl-Transfer RNA Synthetase"/>
    <property type="match status" value="1"/>
</dbReference>
<dbReference type="GO" id="GO:0006436">
    <property type="term" value="P:tryptophanyl-tRNA aminoacylation"/>
    <property type="evidence" value="ECO:0007669"/>
    <property type="project" value="UniProtKB-UniRule"/>
</dbReference>
<evidence type="ECO:0000256" key="4">
    <source>
        <dbReference type="ARBA" id="ARBA00022741"/>
    </source>
</evidence>
<keyword evidence="3 10" id="KW-0436">Ligase</keyword>
<dbReference type="InterPro" id="IPR050203">
    <property type="entry name" value="Trp-tRNA_synthetase"/>
</dbReference>
<evidence type="ECO:0000256" key="9">
    <source>
        <dbReference type="NCBIfam" id="TIGR00233"/>
    </source>
</evidence>
<dbReference type="InterPro" id="IPR001412">
    <property type="entry name" value="aa-tRNA-synth_I_CS"/>
</dbReference>
<evidence type="ECO:0000256" key="2">
    <source>
        <dbReference type="ARBA" id="ARBA00013161"/>
    </source>
</evidence>
<dbReference type="EC" id="6.1.1.2" evidence="2 9"/>
<dbReference type="GO" id="GO:0004830">
    <property type="term" value="F:tryptophan-tRNA ligase activity"/>
    <property type="evidence" value="ECO:0007669"/>
    <property type="project" value="UniProtKB-UniRule"/>
</dbReference>
<dbReference type="SUPFAM" id="SSF52374">
    <property type="entry name" value="Nucleotidylyl transferase"/>
    <property type="match status" value="1"/>
</dbReference>
<dbReference type="PATRIC" id="fig|136160.3.peg.2117"/>
<accession>A0A0M0KJD6</accession>
<reference evidence="11" key="1">
    <citation type="submission" date="2015-08" db="EMBL/GenBank/DDBJ databases">
        <title>Complete DNA Sequence of Pseudomonas syringae pv. actinidiae, the Causal Agent of Kiwifruit Canker Disease.</title>
        <authorList>
            <person name="Rikkerink E.H.A."/>
            <person name="Fineran P.C."/>
        </authorList>
    </citation>
    <scope>NUCLEOTIDE SEQUENCE</scope>
    <source>
        <strain evidence="11">DSM 13666</strain>
    </source>
</reference>
<evidence type="ECO:0000256" key="10">
    <source>
        <dbReference type="RuleBase" id="RU363036"/>
    </source>
</evidence>
<proteinExistence type="inferred from homology"/>
<dbReference type="Pfam" id="PF00579">
    <property type="entry name" value="tRNA-synt_1b"/>
    <property type="match status" value="1"/>
</dbReference>
<dbReference type="RefSeq" id="WP_053431066.1">
    <property type="nucleotide sequence ID" value="NZ_CP040441.1"/>
</dbReference>
<dbReference type="AlphaFoldDB" id="A0A0M0KJD6"/>
<dbReference type="GO" id="GO:0005829">
    <property type="term" value="C:cytosol"/>
    <property type="evidence" value="ECO:0007669"/>
    <property type="project" value="TreeGrafter"/>
</dbReference>
<dbReference type="InterPro" id="IPR002305">
    <property type="entry name" value="aa-tRNA-synth_Ic"/>
</dbReference>
<dbReference type="CDD" id="cd00806">
    <property type="entry name" value="TrpRS_core"/>
    <property type="match status" value="1"/>
</dbReference>
<dbReference type="PRINTS" id="PR01039">
    <property type="entry name" value="TRNASYNTHTRP"/>
</dbReference>
<dbReference type="Gene3D" id="3.40.50.620">
    <property type="entry name" value="HUPs"/>
    <property type="match status" value="1"/>
</dbReference>
<dbReference type="FunFam" id="1.10.240.10:FF:000005">
    <property type="entry name" value="Tryptophan--tRNA ligase"/>
    <property type="match status" value="1"/>
</dbReference>
<dbReference type="PANTHER" id="PTHR43766">
    <property type="entry name" value="TRYPTOPHAN--TRNA LIGASE, MITOCHONDRIAL"/>
    <property type="match status" value="1"/>
</dbReference>
<sequence length="332" mass="36811">MISKPILTSGIRPTGDVHIGNYIGAMRDIINLQETTDAHFFIVDIHSLTTHSDETSLAKRTIDAAKLYVAAGLDPHKATFYTQSVIAAEITELATYLGMVMPLGELLRCPTFKEKAKKHPDHVHYGLAGYPVLMAADILIHKGELVPVGEDQLVHLEMARAIVRRFSAHYGPLFPEPKPVENQSARVPSLTGEGIMSKSDGKGTTISLKDPKEVIEQKVKRAYSDPLRTHKVKPGHPTRTGCNVFHLHEYFSEPEEQQSIQTGCQTAEIGCVACKQMLAASIERTVVPIRQTYEQLTDADIHDLLLMGKEKAKVSAQQTIQEVREAIGFYMY</sequence>
<evidence type="ECO:0000256" key="1">
    <source>
        <dbReference type="ARBA" id="ARBA00005594"/>
    </source>
</evidence>
<dbReference type="PROSITE" id="PS00178">
    <property type="entry name" value="AA_TRNA_LIGASE_I"/>
    <property type="match status" value="1"/>
</dbReference>
<evidence type="ECO:0000313" key="11">
    <source>
        <dbReference type="EMBL" id="KOO38961.1"/>
    </source>
</evidence>
<dbReference type="PANTHER" id="PTHR43766:SF1">
    <property type="entry name" value="TRYPTOPHAN--TRNA LIGASE, MITOCHONDRIAL"/>
    <property type="match status" value="1"/>
</dbReference>
<keyword evidence="6 10" id="KW-0648">Protein biosynthesis</keyword>
<dbReference type="GO" id="GO:0005524">
    <property type="term" value="F:ATP binding"/>
    <property type="evidence" value="ECO:0007669"/>
    <property type="project" value="UniProtKB-KW"/>
</dbReference>
<evidence type="ECO:0000256" key="6">
    <source>
        <dbReference type="ARBA" id="ARBA00022917"/>
    </source>
</evidence>
<name>A0A0M0KJD6_ALKHA</name>
<evidence type="ECO:0000256" key="5">
    <source>
        <dbReference type="ARBA" id="ARBA00022840"/>
    </source>
</evidence>